<protein>
    <submittedName>
        <fullName evidence="1">Uncharacterized protein</fullName>
    </submittedName>
</protein>
<organism evidence="1 2">
    <name type="scientific">Streptomyces cynarae</name>
    <dbReference type="NCBI Taxonomy" id="2981134"/>
    <lineage>
        <taxon>Bacteria</taxon>
        <taxon>Bacillati</taxon>
        <taxon>Actinomycetota</taxon>
        <taxon>Actinomycetes</taxon>
        <taxon>Kitasatosporales</taxon>
        <taxon>Streptomycetaceae</taxon>
        <taxon>Streptomyces</taxon>
    </lineage>
</organism>
<dbReference type="EMBL" id="CP106793">
    <property type="protein sequence ID" value="UXY20020.1"/>
    <property type="molecule type" value="Genomic_DNA"/>
</dbReference>
<dbReference type="RefSeq" id="WP_263230139.1">
    <property type="nucleotide sequence ID" value="NZ_CP106793.1"/>
</dbReference>
<dbReference type="Proteomes" id="UP001061298">
    <property type="component" value="Chromosome"/>
</dbReference>
<evidence type="ECO:0000313" key="1">
    <source>
        <dbReference type="EMBL" id="UXY20020.1"/>
    </source>
</evidence>
<proteinExistence type="predicted"/>
<sequence length="60" mass="6163">MWTAAFAPTAIVLAVVAHPGNAHSTTATLIQLAGFVIPMVLTVRYVAAVQARAGAACEQN</sequence>
<reference evidence="1" key="1">
    <citation type="submission" date="2022-10" db="EMBL/GenBank/DDBJ databases">
        <authorList>
            <person name="Mo P."/>
        </authorList>
    </citation>
    <scope>NUCLEOTIDE SEQUENCE</scope>
    <source>
        <strain evidence="1">HUAS 13-4</strain>
    </source>
</reference>
<accession>A0ABY6E034</accession>
<evidence type="ECO:0000313" key="2">
    <source>
        <dbReference type="Proteomes" id="UP001061298"/>
    </source>
</evidence>
<gene>
    <name evidence="1" type="ORF">N8I84_15815</name>
</gene>
<keyword evidence="2" id="KW-1185">Reference proteome</keyword>
<name>A0ABY6E034_9ACTN</name>